<keyword evidence="3" id="KW-0539">Nucleus</keyword>
<evidence type="ECO:0000313" key="7">
    <source>
        <dbReference type="Proteomes" id="UP000283509"/>
    </source>
</evidence>
<evidence type="ECO:0000256" key="2">
    <source>
        <dbReference type="ARBA" id="ARBA00006856"/>
    </source>
</evidence>
<evidence type="ECO:0000313" key="6">
    <source>
        <dbReference type="EMBL" id="ROT70640.1"/>
    </source>
</evidence>
<dbReference type="SMART" id="SM00544">
    <property type="entry name" value="MA3"/>
    <property type="match status" value="1"/>
</dbReference>
<dbReference type="AlphaFoldDB" id="A0A3R7NYU6"/>
<evidence type="ECO:0000256" key="1">
    <source>
        <dbReference type="ARBA" id="ARBA00004604"/>
    </source>
</evidence>
<name>A0A3R7NYU6_PENVA</name>
<dbReference type="STRING" id="6689.A0A3R7NYU6"/>
<dbReference type="SMART" id="SM00543">
    <property type="entry name" value="MIF4G"/>
    <property type="match status" value="1"/>
</dbReference>
<dbReference type="GO" id="GO:0005730">
    <property type="term" value="C:nucleolus"/>
    <property type="evidence" value="ECO:0007669"/>
    <property type="project" value="UniProtKB-SubCell"/>
</dbReference>
<accession>A0A3R7NYU6</accession>
<dbReference type="InterPro" id="IPR016024">
    <property type="entry name" value="ARM-type_fold"/>
</dbReference>
<evidence type="ECO:0000259" key="5">
    <source>
        <dbReference type="PROSITE" id="PS51366"/>
    </source>
</evidence>
<feature type="domain" description="MI" evidence="5">
    <location>
        <begin position="487"/>
        <end position="608"/>
    </location>
</feature>
<gene>
    <name evidence="6" type="ORF">C7M84_011055</name>
</gene>
<organism evidence="6 7">
    <name type="scientific">Penaeus vannamei</name>
    <name type="common">Whiteleg shrimp</name>
    <name type="synonym">Litopenaeus vannamei</name>
    <dbReference type="NCBI Taxonomy" id="6689"/>
    <lineage>
        <taxon>Eukaryota</taxon>
        <taxon>Metazoa</taxon>
        <taxon>Ecdysozoa</taxon>
        <taxon>Arthropoda</taxon>
        <taxon>Crustacea</taxon>
        <taxon>Multicrustacea</taxon>
        <taxon>Malacostraca</taxon>
        <taxon>Eumalacostraca</taxon>
        <taxon>Eucarida</taxon>
        <taxon>Decapoda</taxon>
        <taxon>Dendrobranchiata</taxon>
        <taxon>Penaeoidea</taxon>
        <taxon>Penaeidae</taxon>
        <taxon>Penaeus</taxon>
    </lineage>
</organism>
<reference evidence="6 7" key="2">
    <citation type="submission" date="2019-01" db="EMBL/GenBank/DDBJ databases">
        <title>The decoding of complex shrimp genome reveals the adaptation for benthos swimmer, frequently molting mechanism and breeding impact on genome.</title>
        <authorList>
            <person name="Sun Y."/>
            <person name="Gao Y."/>
            <person name="Yu Y."/>
        </authorList>
    </citation>
    <scope>NUCLEOTIDE SEQUENCE [LARGE SCALE GENOMIC DNA]</scope>
    <source>
        <tissue evidence="6">Muscle</tissue>
    </source>
</reference>
<dbReference type="FunFam" id="1.25.40.180:FF:000032">
    <property type="entry name" value="Nucleolar MIF4G domain-containing protein 1"/>
    <property type="match status" value="1"/>
</dbReference>
<dbReference type="PROSITE" id="PS51366">
    <property type="entry name" value="MI"/>
    <property type="match status" value="1"/>
</dbReference>
<keyword evidence="7" id="KW-1185">Reference proteome</keyword>
<dbReference type="SUPFAM" id="SSF48371">
    <property type="entry name" value="ARM repeat"/>
    <property type="match status" value="1"/>
</dbReference>
<comment type="caution">
    <text evidence="6">The sequence shown here is derived from an EMBL/GenBank/DDBJ whole genome shotgun (WGS) entry which is preliminary data.</text>
</comment>
<proteinExistence type="inferred from homology"/>
<dbReference type="PANTHER" id="PTHR18034">
    <property type="entry name" value="CELL CYCLE CONTROL PROTEIN CWF22-RELATED"/>
    <property type="match status" value="1"/>
</dbReference>
<protein>
    <submittedName>
        <fullName evidence="6">Nucleolar MIF4G domain-containing protein 1</fullName>
    </submittedName>
</protein>
<dbReference type="OrthoDB" id="10260961at2759"/>
<feature type="region of interest" description="Disordered" evidence="4">
    <location>
        <begin position="1"/>
        <end position="59"/>
    </location>
</feature>
<evidence type="ECO:0000256" key="4">
    <source>
        <dbReference type="SAM" id="MobiDB-lite"/>
    </source>
</evidence>
<evidence type="ECO:0000256" key="3">
    <source>
        <dbReference type="ARBA" id="ARBA00023242"/>
    </source>
</evidence>
<dbReference type="GO" id="GO:0003723">
    <property type="term" value="F:RNA binding"/>
    <property type="evidence" value="ECO:0007669"/>
    <property type="project" value="InterPro"/>
</dbReference>
<dbReference type="Pfam" id="PF02854">
    <property type="entry name" value="MIF4G"/>
    <property type="match status" value="1"/>
</dbReference>
<reference evidence="6 7" key="1">
    <citation type="submission" date="2018-04" db="EMBL/GenBank/DDBJ databases">
        <authorList>
            <person name="Zhang X."/>
            <person name="Yuan J."/>
            <person name="Li F."/>
            <person name="Xiang J."/>
        </authorList>
    </citation>
    <scope>NUCLEOTIDE SEQUENCE [LARGE SCALE GENOMIC DNA]</scope>
    <source>
        <tissue evidence="6">Muscle</tissue>
    </source>
</reference>
<dbReference type="InterPro" id="IPR003890">
    <property type="entry name" value="MIF4G-like_typ-3"/>
</dbReference>
<dbReference type="GO" id="GO:0042274">
    <property type="term" value="P:ribosomal small subunit biogenesis"/>
    <property type="evidence" value="ECO:0007669"/>
    <property type="project" value="TreeGrafter"/>
</dbReference>
<dbReference type="Proteomes" id="UP000283509">
    <property type="component" value="Unassembled WGS sequence"/>
</dbReference>
<dbReference type="Pfam" id="PF02847">
    <property type="entry name" value="MA3"/>
    <property type="match status" value="1"/>
</dbReference>
<sequence>MSSSVSDRMARLQEYVNQEARKMGTFSEEEGGKKKKNKNQAGPSEEAETDKNTSNIKDKTKLKKLQQEIEADNKEIKKLSTLLNLNAKSRKKMVPLLGDDFGSLIEDIEGGHMQHLNKYKHADVEASDSEDDLEKDMAMALGQTNEGNIVKREEEESQSVGGKYVPPALRKLMALNTDEKKKEQLAGMKKTLKGLLNRLAESNLGGIANQIEGMYSKFSRNDMSEVFTSLLLESLVGPTLTPERLVQEHAMLVAVLSANIGEEVGAHILNEFVLKWSDQSEDLDSEKGLESKELDNLLQFIANLYNFRVMDATLVYGILEKLAEKFGEKEVELILLVLRDVGFTLRKDDPLALKSLITKIQSKAAEAEAQSEDSTSFTRIRFMLEVVQAIRNNNMAKVPNYDPTHVEHLKKVLKGFVRKGTQNAPLKVTLEDLLKARECGRWWIVGSAWSGSMIDGKTEERQQDLNTAKGLETEFSEKFKERAAKLQLSRPPRINILYIVTEGSEDYLDAFQKLSQLSLPPTQERELFSVILLCAQKGKEYNAFFAYLSNRMCKFDRKYKRLIQFALWDKFKELEDLKQREIANLAKFLSHLIGEDAVNLSILKTISFMEVEGQTVSFLRQLLISLLLHPAGADTVDKIFSQLSLSPKLRLLRQSLRIFIFKFLSSKKQSDDPNHQLLSRRIEMATEILNKGGGALL</sequence>
<dbReference type="PANTHER" id="PTHR18034:SF4">
    <property type="entry name" value="NUCLEOLAR MIF4G DOMAIN-CONTAINING PROTEIN 1"/>
    <property type="match status" value="1"/>
</dbReference>
<comment type="subcellular location">
    <subcellularLocation>
        <location evidence="1">Nucleus</location>
        <location evidence="1">Nucleolus</location>
    </subcellularLocation>
</comment>
<dbReference type="InterPro" id="IPR003891">
    <property type="entry name" value="Initiation_fac_eIF4g_MI"/>
</dbReference>
<dbReference type="EMBL" id="QCYY01002402">
    <property type="protein sequence ID" value="ROT70640.1"/>
    <property type="molecule type" value="Genomic_DNA"/>
</dbReference>
<dbReference type="Gene3D" id="1.25.40.180">
    <property type="match status" value="1"/>
</dbReference>
<comment type="similarity">
    <text evidence="2">Belongs to the CWC22 family.</text>
</comment>
<dbReference type="InterPro" id="IPR050781">
    <property type="entry name" value="CWC22_splicing_factor"/>
</dbReference>